<feature type="region of interest" description="Disordered" evidence="1">
    <location>
        <begin position="34"/>
        <end position="74"/>
    </location>
</feature>
<comment type="caution">
    <text evidence="2">The sequence shown here is derived from an EMBL/GenBank/DDBJ whole genome shotgun (WGS) entry which is preliminary data.</text>
</comment>
<protein>
    <submittedName>
        <fullName evidence="2">Uncharacterized protein</fullName>
    </submittedName>
</protein>
<dbReference type="Proteomes" id="UP001217838">
    <property type="component" value="Unassembled WGS sequence"/>
</dbReference>
<evidence type="ECO:0000313" key="2">
    <source>
        <dbReference type="EMBL" id="MDC0670206.1"/>
    </source>
</evidence>
<sequence>MQCGDGVCAEGEVCVIDLYVYCCAFNVAASTGGDTDTGTMDTGTTDTGTTTGTTDTGTTTGGDTDTGTTSESTTDDGCRDIYEATYACKPFPDACPSETLTLADCLEGQLCSGGLFDPQFANGVLDCGTPPHECY</sequence>
<organism evidence="2 3">
    <name type="scientific">Nannocystis radixulma</name>
    <dbReference type="NCBI Taxonomy" id="2995305"/>
    <lineage>
        <taxon>Bacteria</taxon>
        <taxon>Pseudomonadati</taxon>
        <taxon>Myxococcota</taxon>
        <taxon>Polyangia</taxon>
        <taxon>Nannocystales</taxon>
        <taxon>Nannocystaceae</taxon>
        <taxon>Nannocystis</taxon>
    </lineage>
</organism>
<evidence type="ECO:0000313" key="3">
    <source>
        <dbReference type="Proteomes" id="UP001217838"/>
    </source>
</evidence>
<dbReference type="EMBL" id="JAQNDN010000010">
    <property type="protein sequence ID" value="MDC0670206.1"/>
    <property type="molecule type" value="Genomic_DNA"/>
</dbReference>
<accession>A0ABT5BB49</accession>
<feature type="compositionally biased region" description="Low complexity" evidence="1">
    <location>
        <begin position="34"/>
        <end position="72"/>
    </location>
</feature>
<proteinExistence type="predicted"/>
<name>A0ABT5BB49_9BACT</name>
<gene>
    <name evidence="2" type="ORF">POL58_20800</name>
</gene>
<evidence type="ECO:0000256" key="1">
    <source>
        <dbReference type="SAM" id="MobiDB-lite"/>
    </source>
</evidence>
<reference evidence="2 3" key="1">
    <citation type="submission" date="2022-11" db="EMBL/GenBank/DDBJ databases">
        <title>Minimal conservation of predation-associated metabolite biosynthetic gene clusters underscores biosynthetic potential of Myxococcota including descriptions for ten novel species: Archangium lansinium sp. nov., Myxococcus landrumus sp. nov., Nannocystis bai.</title>
        <authorList>
            <person name="Ahearne A."/>
            <person name="Stevens C."/>
            <person name="Dowd S."/>
        </authorList>
    </citation>
    <scope>NUCLEOTIDE SEQUENCE [LARGE SCALE GENOMIC DNA]</scope>
    <source>
        <strain evidence="2 3">NCELM</strain>
    </source>
</reference>
<keyword evidence="3" id="KW-1185">Reference proteome</keyword>